<protein>
    <recommendedName>
        <fullName evidence="4">HEAT repeat protein</fullName>
    </recommendedName>
</protein>
<dbReference type="EMBL" id="JMCB01000013">
    <property type="protein sequence ID" value="KFE64886.1"/>
    <property type="molecule type" value="Genomic_DNA"/>
</dbReference>
<dbReference type="STRING" id="394096.DB31_1904"/>
<feature type="region of interest" description="Disordered" evidence="1">
    <location>
        <begin position="354"/>
        <end position="375"/>
    </location>
</feature>
<dbReference type="Proteomes" id="UP000028725">
    <property type="component" value="Unassembled WGS sequence"/>
</dbReference>
<evidence type="ECO:0000256" key="1">
    <source>
        <dbReference type="SAM" id="MobiDB-lite"/>
    </source>
</evidence>
<dbReference type="InterPro" id="IPR025368">
    <property type="entry name" value="DUF4272"/>
</dbReference>
<evidence type="ECO:0000313" key="3">
    <source>
        <dbReference type="Proteomes" id="UP000028725"/>
    </source>
</evidence>
<dbReference type="OrthoDB" id="420201at2"/>
<dbReference type="Pfam" id="PF14094">
    <property type="entry name" value="DUF4272"/>
    <property type="match status" value="1"/>
</dbReference>
<dbReference type="AlphaFoldDB" id="A0A085WB23"/>
<organism evidence="2 3">
    <name type="scientific">Hyalangium minutum</name>
    <dbReference type="NCBI Taxonomy" id="394096"/>
    <lineage>
        <taxon>Bacteria</taxon>
        <taxon>Pseudomonadati</taxon>
        <taxon>Myxococcota</taxon>
        <taxon>Myxococcia</taxon>
        <taxon>Myxococcales</taxon>
        <taxon>Cystobacterineae</taxon>
        <taxon>Archangiaceae</taxon>
        <taxon>Hyalangium</taxon>
    </lineage>
</organism>
<dbReference type="InterPro" id="IPR016024">
    <property type="entry name" value="ARM-type_fold"/>
</dbReference>
<dbReference type="RefSeq" id="WP_044193843.1">
    <property type="nucleotide sequence ID" value="NZ_JMCB01000013.1"/>
</dbReference>
<keyword evidence="3" id="KW-1185">Reference proteome</keyword>
<name>A0A085WB23_9BACT</name>
<dbReference type="InterPro" id="IPR004155">
    <property type="entry name" value="PBS_lyase_HEAT"/>
</dbReference>
<proteinExistence type="predicted"/>
<dbReference type="Pfam" id="PF13646">
    <property type="entry name" value="HEAT_2"/>
    <property type="match status" value="1"/>
</dbReference>
<evidence type="ECO:0000313" key="2">
    <source>
        <dbReference type="EMBL" id="KFE64886.1"/>
    </source>
</evidence>
<dbReference type="InterPro" id="IPR011989">
    <property type="entry name" value="ARM-like"/>
</dbReference>
<dbReference type="SUPFAM" id="SSF48371">
    <property type="entry name" value="ARM repeat"/>
    <property type="match status" value="1"/>
</dbReference>
<accession>A0A085WB23</accession>
<reference evidence="2 3" key="1">
    <citation type="submission" date="2014-04" db="EMBL/GenBank/DDBJ databases">
        <title>Genome assembly of Hyalangium minutum DSM 14724.</title>
        <authorList>
            <person name="Sharma G."/>
            <person name="Subramanian S."/>
        </authorList>
    </citation>
    <scope>NUCLEOTIDE SEQUENCE [LARGE SCALE GENOMIC DNA]</scope>
    <source>
        <strain evidence="2 3">DSM 14724</strain>
    </source>
</reference>
<feature type="region of interest" description="Disordered" evidence="1">
    <location>
        <begin position="1"/>
        <end position="22"/>
    </location>
</feature>
<comment type="caution">
    <text evidence="2">The sequence shown here is derived from an EMBL/GenBank/DDBJ whole genome shotgun (WGS) entry which is preliminary data.</text>
</comment>
<gene>
    <name evidence="2" type="ORF">DB31_1904</name>
</gene>
<dbReference type="SMART" id="SM00567">
    <property type="entry name" value="EZ_HEAT"/>
    <property type="match status" value="3"/>
</dbReference>
<evidence type="ECO:0008006" key="4">
    <source>
        <dbReference type="Google" id="ProtNLM"/>
    </source>
</evidence>
<sequence>MNEAIRELGQQLESEDASERETSALELAELEDPQTAPFLIRALEDQEASVRRWGAYGLAKLGRPEHAQALRRAWEKDSNPQVRVQAAAGLARLGEKAALEKLPQYLSAPSLDVRRDAAEVLFALPGPPPLRALLKPLLSAKNEPARAWAAAMLHTLGEAEAFARWRGALASPEGRVDAVLSAPLMREPRAARELLRLLVELSREELEATEQGVTLQEMLGKALQLSGLDTLLGGDETDEELRADLLTLLGRHQHFVPELAEELIEFLSQSPPEKLGRELAQLLSAQEREERAAIFAVLAPLFPQAAPSTLIEMKGAEREEALQAVARAAAEAAGEDPRLVELTEKLRATPYRHHFEGLPTRPQPRKAKRPRADASAVRTIEEMPAITTATVTREMEIPPVDPLTRTPTQELELLTVGLAGSREEGEEEWDPTVPPEPAAVAQRALVIGGLLRRLALEERLARAKDAAAREELLRIQRWMEEEGLFTTVGVTGLELLESEPGTWSEEDRQSISWNAEELHLLLWALKQGKLPPLDARVEAAPLLERLPLLKDPQPFLESAELRFGEEIEAQRDRWEVLLECARYESLARGITADPSIAEGDPDLELLLESAEEVGFDRRGTAAKHGKARASAEGLRHWSRHLVTQLQEEGLLPGKPGEGLVLQGKRLQELSDDALATLLALAHGRFQALEWLAAGDVILPEGEDEAG</sequence>
<dbReference type="Gene3D" id="1.25.10.10">
    <property type="entry name" value="Leucine-rich Repeat Variant"/>
    <property type="match status" value="1"/>
</dbReference>